<reference evidence="1" key="2">
    <citation type="journal article" date="2022" name="New Phytol.">
        <title>Evolutionary transition to the ectomycorrhizal habit in the genomes of a hyperdiverse lineage of mushroom-forming fungi.</title>
        <authorList>
            <person name="Looney B."/>
            <person name="Miyauchi S."/>
            <person name="Morin E."/>
            <person name="Drula E."/>
            <person name="Courty P.E."/>
            <person name="Kohler A."/>
            <person name="Kuo A."/>
            <person name="LaButti K."/>
            <person name="Pangilinan J."/>
            <person name="Lipzen A."/>
            <person name="Riley R."/>
            <person name="Andreopoulos W."/>
            <person name="He G."/>
            <person name="Johnson J."/>
            <person name="Nolan M."/>
            <person name="Tritt A."/>
            <person name="Barry K.W."/>
            <person name="Grigoriev I.V."/>
            <person name="Nagy L.G."/>
            <person name="Hibbett D."/>
            <person name="Henrissat B."/>
            <person name="Matheny P.B."/>
            <person name="Labbe J."/>
            <person name="Martin F.M."/>
        </authorList>
    </citation>
    <scope>NUCLEOTIDE SEQUENCE</scope>
    <source>
        <strain evidence="1">FP105234-sp</strain>
    </source>
</reference>
<protein>
    <submittedName>
        <fullName evidence="1">Uncharacterized protein</fullName>
    </submittedName>
</protein>
<evidence type="ECO:0000313" key="2">
    <source>
        <dbReference type="Proteomes" id="UP000814033"/>
    </source>
</evidence>
<gene>
    <name evidence="1" type="ORF">FA95DRAFT_1556267</name>
</gene>
<comment type="caution">
    <text evidence="1">The sequence shown here is derived from an EMBL/GenBank/DDBJ whole genome shotgun (WGS) entry which is preliminary data.</text>
</comment>
<dbReference type="EMBL" id="MU275867">
    <property type="protein sequence ID" value="KAI0049944.1"/>
    <property type="molecule type" value="Genomic_DNA"/>
</dbReference>
<accession>A0ACB8S062</accession>
<reference evidence="1" key="1">
    <citation type="submission" date="2021-02" db="EMBL/GenBank/DDBJ databases">
        <authorList>
            <consortium name="DOE Joint Genome Institute"/>
            <person name="Ahrendt S."/>
            <person name="Looney B.P."/>
            <person name="Miyauchi S."/>
            <person name="Morin E."/>
            <person name="Drula E."/>
            <person name="Courty P.E."/>
            <person name="Chicoki N."/>
            <person name="Fauchery L."/>
            <person name="Kohler A."/>
            <person name="Kuo A."/>
            <person name="Labutti K."/>
            <person name="Pangilinan J."/>
            <person name="Lipzen A."/>
            <person name="Riley R."/>
            <person name="Andreopoulos W."/>
            <person name="He G."/>
            <person name="Johnson J."/>
            <person name="Barry K.W."/>
            <person name="Grigoriev I.V."/>
            <person name="Nagy L."/>
            <person name="Hibbett D."/>
            <person name="Henrissat B."/>
            <person name="Matheny P.B."/>
            <person name="Labbe J."/>
            <person name="Martin F."/>
        </authorList>
    </citation>
    <scope>NUCLEOTIDE SEQUENCE</scope>
    <source>
        <strain evidence="1">FP105234-sp</strain>
    </source>
</reference>
<keyword evidence="2" id="KW-1185">Reference proteome</keyword>
<evidence type="ECO:0000313" key="1">
    <source>
        <dbReference type="EMBL" id="KAI0049944.1"/>
    </source>
</evidence>
<sequence>MGRLASAFAAAWESSGHPRPPCQPCVEGGIVKPASSRNTGEGAHAEKYNSRPFASPIPTRRDMSTTGVSAYTELCGLNGSSSREKLAFGSIRRTAGRV</sequence>
<organism evidence="1 2">
    <name type="scientific">Auriscalpium vulgare</name>
    <dbReference type="NCBI Taxonomy" id="40419"/>
    <lineage>
        <taxon>Eukaryota</taxon>
        <taxon>Fungi</taxon>
        <taxon>Dikarya</taxon>
        <taxon>Basidiomycota</taxon>
        <taxon>Agaricomycotina</taxon>
        <taxon>Agaricomycetes</taxon>
        <taxon>Russulales</taxon>
        <taxon>Auriscalpiaceae</taxon>
        <taxon>Auriscalpium</taxon>
    </lineage>
</organism>
<dbReference type="Proteomes" id="UP000814033">
    <property type="component" value="Unassembled WGS sequence"/>
</dbReference>
<proteinExistence type="predicted"/>
<name>A0ACB8S062_9AGAM</name>